<evidence type="ECO:0000256" key="3">
    <source>
        <dbReference type="ARBA" id="ARBA00023242"/>
    </source>
</evidence>
<reference evidence="5 6" key="1">
    <citation type="journal article" date="2020" name="Genome Biol. Evol.">
        <title>A new high-quality draft genome assembly of the Chinese cordyceps Ophiocordyceps sinensis.</title>
        <authorList>
            <person name="Shu R."/>
            <person name="Zhang J."/>
            <person name="Meng Q."/>
            <person name="Zhang H."/>
            <person name="Zhou G."/>
            <person name="Li M."/>
            <person name="Wu P."/>
            <person name="Zhao Y."/>
            <person name="Chen C."/>
            <person name="Qin Q."/>
        </authorList>
    </citation>
    <scope>NUCLEOTIDE SEQUENCE [LARGE SCALE GENOMIC DNA]</scope>
    <source>
        <strain evidence="5 6">IOZ07</strain>
    </source>
</reference>
<evidence type="ECO:0000256" key="1">
    <source>
        <dbReference type="ARBA" id="ARBA00004123"/>
    </source>
</evidence>
<evidence type="ECO:0000313" key="6">
    <source>
        <dbReference type="Proteomes" id="UP000557566"/>
    </source>
</evidence>
<dbReference type="GO" id="GO:0003729">
    <property type="term" value="F:mRNA binding"/>
    <property type="evidence" value="ECO:0007669"/>
    <property type="project" value="TreeGrafter"/>
</dbReference>
<dbReference type="PANTHER" id="PTHR13375:SF3">
    <property type="entry name" value="THO COMPLEX SUBUNIT 5 HOMOLOG"/>
    <property type="match status" value="1"/>
</dbReference>
<evidence type="ECO:0000256" key="2">
    <source>
        <dbReference type="ARBA" id="ARBA00008044"/>
    </source>
</evidence>
<sequence>MAVNNIVNDSTLIAVLQVSDQAREQAHVLLRLADQATESRPSAELQAELAKQQKHLFTSISHLRGLHRTACISARETKAVTSEARQEVDRLHLQLQNLYYEQHHLQGEISACESYDHKYTQLPLIPVEEFLAQHPDHVDDGENELMVARIDHERAEREALEQQRQELLKRKQKLIADNKRRKDDLANLDQDLEKFIDAAKPIMELFEKAP</sequence>
<comment type="caution">
    <text evidence="5">The sequence shown here is derived from an EMBL/GenBank/DDBJ whole genome shotgun (WGS) entry which is preliminary data.</text>
</comment>
<dbReference type="Proteomes" id="UP000557566">
    <property type="component" value="Unassembled WGS sequence"/>
</dbReference>
<accession>A0A8H4V7N9</accession>
<dbReference type="InterPro" id="IPR019163">
    <property type="entry name" value="THO_Thoc5"/>
</dbReference>
<proteinExistence type="inferred from homology"/>
<dbReference type="PANTHER" id="PTHR13375">
    <property type="entry name" value="FMS INTERACTING PROTEIN"/>
    <property type="match status" value="1"/>
</dbReference>
<dbReference type="EMBL" id="JAAVMX010000003">
    <property type="protein sequence ID" value="KAF4510756.1"/>
    <property type="molecule type" value="Genomic_DNA"/>
</dbReference>
<evidence type="ECO:0008006" key="7">
    <source>
        <dbReference type="Google" id="ProtNLM"/>
    </source>
</evidence>
<name>A0A8H4V7N9_9HYPO</name>
<comment type="similarity">
    <text evidence="2">Belongs to the THOC5 family.</text>
</comment>
<dbReference type="Pfam" id="PF09766">
    <property type="entry name" value="FmiP_Thoc5"/>
    <property type="match status" value="1"/>
</dbReference>
<keyword evidence="6" id="KW-1185">Reference proteome</keyword>
<gene>
    <name evidence="5" type="ORF">G6O67_002624</name>
</gene>
<dbReference type="OrthoDB" id="20582at2759"/>
<evidence type="ECO:0000313" key="5">
    <source>
        <dbReference type="EMBL" id="KAF4510756.1"/>
    </source>
</evidence>
<evidence type="ECO:0000256" key="4">
    <source>
        <dbReference type="SAM" id="Coils"/>
    </source>
</evidence>
<keyword evidence="4" id="KW-0175">Coiled coil</keyword>
<organism evidence="5 6">
    <name type="scientific">Ophiocordyceps sinensis</name>
    <dbReference type="NCBI Taxonomy" id="72228"/>
    <lineage>
        <taxon>Eukaryota</taxon>
        <taxon>Fungi</taxon>
        <taxon>Dikarya</taxon>
        <taxon>Ascomycota</taxon>
        <taxon>Pezizomycotina</taxon>
        <taxon>Sordariomycetes</taxon>
        <taxon>Hypocreomycetidae</taxon>
        <taxon>Hypocreales</taxon>
        <taxon>Ophiocordycipitaceae</taxon>
        <taxon>Ophiocordyceps</taxon>
    </lineage>
</organism>
<dbReference type="GO" id="GO:0000445">
    <property type="term" value="C:THO complex part of transcription export complex"/>
    <property type="evidence" value="ECO:0007669"/>
    <property type="project" value="TreeGrafter"/>
</dbReference>
<dbReference type="AlphaFoldDB" id="A0A8H4V7N9"/>
<keyword evidence="3" id="KW-0539">Nucleus</keyword>
<protein>
    <recommendedName>
        <fullName evidence="7">THO complex, subunit 5</fullName>
    </recommendedName>
</protein>
<dbReference type="GO" id="GO:0006406">
    <property type="term" value="P:mRNA export from nucleus"/>
    <property type="evidence" value="ECO:0007669"/>
    <property type="project" value="TreeGrafter"/>
</dbReference>
<comment type="subcellular location">
    <subcellularLocation>
        <location evidence="1">Nucleus</location>
    </subcellularLocation>
</comment>
<feature type="coiled-coil region" evidence="4">
    <location>
        <begin position="138"/>
        <end position="177"/>
    </location>
</feature>